<keyword evidence="2" id="KW-1185">Reference proteome</keyword>
<accession>A0ABQ2I6H4</accession>
<comment type="caution">
    <text evidence="1">The sequence shown here is derived from an EMBL/GenBank/DDBJ whole genome shotgun (WGS) entry which is preliminary data.</text>
</comment>
<gene>
    <name evidence="1" type="ORF">GCM10010967_37110</name>
</gene>
<sequence length="146" mass="17158">MKDSERISNLEEMAADIYLILDRVDNDLKKIRLLDINMANDIRSVSSMAARTKRQQQIYEMRHAKLHRTLLDVFAITRKNAEHIEKYARNTLAKDDLSLLYEYMMRKFDLAREHTSRLEAALAKHRGKASKLDRSIDAIKRKLDNL</sequence>
<proteinExistence type="predicted"/>
<evidence type="ECO:0000313" key="1">
    <source>
        <dbReference type="EMBL" id="GGM99691.1"/>
    </source>
</evidence>
<reference evidence="2" key="1">
    <citation type="journal article" date="2019" name="Int. J. Syst. Evol. Microbiol.">
        <title>The Global Catalogue of Microorganisms (GCM) 10K type strain sequencing project: providing services to taxonomists for standard genome sequencing and annotation.</title>
        <authorList>
            <consortium name="The Broad Institute Genomics Platform"/>
            <consortium name="The Broad Institute Genome Sequencing Center for Infectious Disease"/>
            <person name="Wu L."/>
            <person name="Ma J."/>
        </authorList>
    </citation>
    <scope>NUCLEOTIDE SEQUENCE [LARGE SCALE GENOMIC DNA]</scope>
    <source>
        <strain evidence="2">CGMCC 1.6375</strain>
    </source>
</reference>
<evidence type="ECO:0000313" key="2">
    <source>
        <dbReference type="Proteomes" id="UP000632339"/>
    </source>
</evidence>
<dbReference type="EMBL" id="BMLI01000002">
    <property type="protein sequence ID" value="GGM99691.1"/>
    <property type="molecule type" value="Genomic_DNA"/>
</dbReference>
<organism evidence="1 2">
    <name type="scientific">Dyadobacter beijingensis</name>
    <dbReference type="NCBI Taxonomy" id="365489"/>
    <lineage>
        <taxon>Bacteria</taxon>
        <taxon>Pseudomonadati</taxon>
        <taxon>Bacteroidota</taxon>
        <taxon>Cytophagia</taxon>
        <taxon>Cytophagales</taxon>
        <taxon>Spirosomataceae</taxon>
        <taxon>Dyadobacter</taxon>
    </lineage>
</organism>
<dbReference type="Proteomes" id="UP000632339">
    <property type="component" value="Unassembled WGS sequence"/>
</dbReference>
<protein>
    <submittedName>
        <fullName evidence="1">Uncharacterized protein</fullName>
    </submittedName>
</protein>
<name>A0ABQ2I6H4_9BACT</name>